<dbReference type="AlphaFoldDB" id="A0A1I2KXZ2"/>
<protein>
    <submittedName>
        <fullName evidence="1">Uncharacterized protein YfkK, UPF0435 family</fullName>
    </submittedName>
</protein>
<evidence type="ECO:0000313" key="2">
    <source>
        <dbReference type="Proteomes" id="UP000198897"/>
    </source>
</evidence>
<reference evidence="2" key="1">
    <citation type="submission" date="2016-10" db="EMBL/GenBank/DDBJ databases">
        <authorList>
            <person name="Varghese N."/>
            <person name="Submissions S."/>
        </authorList>
    </citation>
    <scope>NUCLEOTIDE SEQUENCE [LARGE SCALE GENOMIC DNA]</scope>
    <source>
        <strain evidence="2">FP5</strain>
    </source>
</reference>
<dbReference type="EMBL" id="FOOG01000006">
    <property type="protein sequence ID" value="SFF70037.1"/>
    <property type="molecule type" value="Genomic_DNA"/>
</dbReference>
<gene>
    <name evidence="1" type="ORF">SAMN05216353_10619</name>
</gene>
<accession>A0A1I2KXZ2</accession>
<proteinExistence type="predicted"/>
<sequence>MNLEEPTRENLEFIINDMADRLQVVNRTIMDPDDYDLEKYDEIKELHDIVQMKGQLSVSEIQTFVQELGRFRKPQ</sequence>
<dbReference type="InterPro" id="IPR009507">
    <property type="entry name" value="UPF0435"/>
</dbReference>
<organism evidence="1 2">
    <name type="scientific">Halobacillus alkaliphilus</name>
    <dbReference type="NCBI Taxonomy" id="396056"/>
    <lineage>
        <taxon>Bacteria</taxon>
        <taxon>Bacillati</taxon>
        <taxon>Bacillota</taxon>
        <taxon>Bacilli</taxon>
        <taxon>Bacillales</taxon>
        <taxon>Bacillaceae</taxon>
        <taxon>Halobacillus</taxon>
    </lineage>
</organism>
<dbReference type="Proteomes" id="UP000198897">
    <property type="component" value="Unassembled WGS sequence"/>
</dbReference>
<dbReference type="Pfam" id="PF06569">
    <property type="entry name" value="DUF1128"/>
    <property type="match status" value="1"/>
</dbReference>
<dbReference type="RefSeq" id="WP_089750847.1">
    <property type="nucleotide sequence ID" value="NZ_FOOG01000006.1"/>
</dbReference>
<keyword evidence="2" id="KW-1185">Reference proteome</keyword>
<evidence type="ECO:0000313" key="1">
    <source>
        <dbReference type="EMBL" id="SFF70037.1"/>
    </source>
</evidence>
<name>A0A1I2KXZ2_9BACI</name>
<dbReference type="OrthoDB" id="2361695at2"/>